<evidence type="ECO:0000313" key="2">
    <source>
        <dbReference type="Proteomes" id="UP000471501"/>
    </source>
</evidence>
<protein>
    <submittedName>
        <fullName evidence="1">Nucleotidyl transferase AbiEii/AbiGii toxin family protein</fullName>
    </submittedName>
</protein>
<reference evidence="1 2" key="1">
    <citation type="submission" date="2019-12" db="EMBL/GenBank/DDBJ databases">
        <authorList>
            <person name="Kim Y.S."/>
        </authorList>
    </citation>
    <scope>NUCLEOTIDE SEQUENCE [LARGE SCALE GENOMIC DNA]</scope>
    <source>
        <strain evidence="1 2">GA093</strain>
    </source>
</reference>
<keyword evidence="2" id="KW-1185">Reference proteome</keyword>
<comment type="caution">
    <text evidence="1">The sequence shown here is derived from an EMBL/GenBank/DDBJ whole genome shotgun (WGS) entry which is preliminary data.</text>
</comment>
<dbReference type="InterPro" id="IPR014942">
    <property type="entry name" value="AbiEii"/>
</dbReference>
<evidence type="ECO:0000313" key="1">
    <source>
        <dbReference type="EMBL" id="MWB95152.1"/>
    </source>
</evidence>
<sequence length="326" mass="37749">MKLHQNKQLFRQAIQFTAQTLGIPEIYVEKDYWVTLVLHTLYHSDIKNEVVFKGGTALSKCFGLIERFSEDIDLVVLREAGDSGNKLTNRIKKISTLVSTVLPEIAVENITQKMGMNRKTAHTYNKEFTGNYGQVRDVVIVEATWLGYHEPYTKAIVSSYVYEMMIKNNQEALTHEYELLPFEVLALEPVRTVCEKIMSLVRFSYSADPMLDLKNKIRHTYDLHLLLQNEVINTFFESADFDILLNKVAQDDVDSYRNDNLWLQNHPNDSWLFKDLNTSWNTLKNSYTTDFGELVLGPLPDEAEIAKTLLRISKRMESIQWTIKIP</sequence>
<proteinExistence type="predicted"/>
<organism evidence="1 2">
    <name type="scientific">Flavobacterium hydrocarbonoxydans</name>
    <dbReference type="NCBI Taxonomy" id="2683249"/>
    <lineage>
        <taxon>Bacteria</taxon>
        <taxon>Pseudomonadati</taxon>
        <taxon>Bacteroidota</taxon>
        <taxon>Flavobacteriia</taxon>
        <taxon>Flavobacteriales</taxon>
        <taxon>Flavobacteriaceae</taxon>
        <taxon>Flavobacterium</taxon>
    </lineage>
</organism>
<dbReference type="Gene3D" id="3.10.450.620">
    <property type="entry name" value="JHP933, nucleotidyltransferase-like core domain"/>
    <property type="match status" value="1"/>
</dbReference>
<dbReference type="Pfam" id="PF08843">
    <property type="entry name" value="AbiEii"/>
    <property type="match status" value="1"/>
</dbReference>
<keyword evidence="1" id="KW-0808">Transferase</keyword>
<dbReference type="EMBL" id="WSTB01000006">
    <property type="protein sequence ID" value="MWB95152.1"/>
    <property type="molecule type" value="Genomic_DNA"/>
</dbReference>
<dbReference type="Proteomes" id="UP000471501">
    <property type="component" value="Unassembled WGS sequence"/>
</dbReference>
<accession>A0A6I4NQB8</accession>
<dbReference type="GO" id="GO:0016740">
    <property type="term" value="F:transferase activity"/>
    <property type="evidence" value="ECO:0007669"/>
    <property type="project" value="UniProtKB-KW"/>
</dbReference>
<name>A0A6I4NQB8_9FLAO</name>
<gene>
    <name evidence="1" type="ORF">GON26_12340</name>
</gene>
<dbReference type="AlphaFoldDB" id="A0A6I4NQB8"/>